<protein>
    <submittedName>
        <fullName evidence="2">DUF58 domain-containing protein</fullName>
    </submittedName>
</protein>
<dbReference type="Pfam" id="PF01882">
    <property type="entry name" value="DUF58"/>
    <property type="match status" value="1"/>
</dbReference>
<feature type="domain" description="DUF58" evidence="1">
    <location>
        <begin position="198"/>
        <end position="288"/>
    </location>
</feature>
<dbReference type="AlphaFoldDB" id="A0AAU7CK83"/>
<evidence type="ECO:0000259" key="1">
    <source>
        <dbReference type="Pfam" id="PF01882"/>
    </source>
</evidence>
<reference evidence="2" key="1">
    <citation type="submission" date="2024-05" db="EMBL/GenBank/DDBJ databases">
        <title>Planctomycetes of the genus Singulisphaera possess chitinolytic capabilities.</title>
        <authorList>
            <person name="Ivanova A."/>
        </authorList>
    </citation>
    <scope>NUCLEOTIDE SEQUENCE</scope>
    <source>
        <strain evidence="2">Ch08T</strain>
    </source>
</reference>
<proteinExistence type="predicted"/>
<accession>A0AAU7CK83</accession>
<name>A0AAU7CK83_9BACT</name>
<sequence length="442" mass="48744">MRSVFVVVLVLVVAVVFDLGLLACAMLALSGLMLVSRFLARTWITNLDVTRECNRTELEIGQSIAFVATLRNRGRLPIAWVLIEEMLPRAAITARPPRIEVKGRRLAVAMLGPLGSKTLNYQLRFAMRGYYQVGPMVLETGDLFGLHRRFRTATDPVYVTVYPKVVPLPGYDLASRRPIGEIKLTHRLFEDPTRIAGVRAYQPGDPLNRVHWAATARTGTLQSKIYDASTIAGATILLDFHRDAYPARNEPARSELAVTAAVALANAVSLMGQPVGLITNGRDAAERIRHRDETAQREGKPRADRATIHRRAAMREDDDRLRPLIVPPGRGPEAFARIHEAMARVELSDGLTFDRLSIEAEPRLPRDATVVAILAHVTPETALALGRLKRQGFAVSVVLLAFDEVERIDGAGLLIAQGLAVRAVSDENELHGFCELQFVTPL</sequence>
<dbReference type="PANTHER" id="PTHR34351">
    <property type="entry name" value="SLR1927 PROTEIN-RELATED"/>
    <property type="match status" value="1"/>
</dbReference>
<organism evidence="2">
    <name type="scientific">Singulisphaera sp. Ch08</name>
    <dbReference type="NCBI Taxonomy" id="3120278"/>
    <lineage>
        <taxon>Bacteria</taxon>
        <taxon>Pseudomonadati</taxon>
        <taxon>Planctomycetota</taxon>
        <taxon>Planctomycetia</taxon>
        <taxon>Isosphaerales</taxon>
        <taxon>Isosphaeraceae</taxon>
        <taxon>Singulisphaera</taxon>
    </lineage>
</organism>
<dbReference type="RefSeq" id="WP_406698255.1">
    <property type="nucleotide sequence ID" value="NZ_CP155447.1"/>
</dbReference>
<dbReference type="PANTHER" id="PTHR34351:SF2">
    <property type="entry name" value="DUF58 DOMAIN-CONTAINING PROTEIN"/>
    <property type="match status" value="1"/>
</dbReference>
<dbReference type="EMBL" id="CP155447">
    <property type="protein sequence ID" value="XBH05435.1"/>
    <property type="molecule type" value="Genomic_DNA"/>
</dbReference>
<dbReference type="InterPro" id="IPR002881">
    <property type="entry name" value="DUF58"/>
</dbReference>
<evidence type="ECO:0000313" key="2">
    <source>
        <dbReference type="EMBL" id="XBH05435.1"/>
    </source>
</evidence>
<gene>
    <name evidence="2" type="ORF">V5E97_05295</name>
</gene>